<dbReference type="InterPro" id="IPR002048">
    <property type="entry name" value="EF_hand_dom"/>
</dbReference>
<evidence type="ECO:0000259" key="4">
    <source>
        <dbReference type="PROSITE" id="PS50222"/>
    </source>
</evidence>
<dbReference type="SUPFAM" id="SSF47473">
    <property type="entry name" value="EF-hand"/>
    <property type="match status" value="2"/>
</dbReference>
<dbReference type="RefSeq" id="XP_004257775.1">
    <property type="nucleotide sequence ID" value="XM_004257727.1"/>
</dbReference>
<keyword evidence="2" id="KW-0677">Repeat</keyword>
<keyword evidence="6" id="KW-1185">Reference proteome</keyword>
<dbReference type="PROSITE" id="PS50222">
    <property type="entry name" value="EF_HAND_2"/>
    <property type="match status" value="2"/>
</dbReference>
<dbReference type="KEGG" id="eiv:EIN_280710"/>
<evidence type="ECO:0000256" key="2">
    <source>
        <dbReference type="ARBA" id="ARBA00022737"/>
    </source>
</evidence>
<evidence type="ECO:0000313" key="6">
    <source>
        <dbReference type="Proteomes" id="UP000014680"/>
    </source>
</evidence>
<sequence>MSAKSHSPNGYIQTFIEISKGKSECSLRDVVKYLQTNKYDGPIKFYVTLLDTNHTNKMTQNMFIKLMELLEAQNDLDRLPTLIFKAIDSDNSGYIERNEIEPVMSNARKFGAQDLYECLREVGQRITVTDFCTLVRPIYEFAQDSITHKEVVNIASKMFDNKSQGRKEISIEEAHSLVKMLGAKSDVELYTSFADVDGNNKVDKVEFVHLATVLKEYLQAFKHRRSQLQGVGLNDPESFCITARFYFKMLDNDENGVISPEELCVGASKFKNMEEGDVLKNAQKYVEESGCINFEVFKKCLQSF</sequence>
<dbReference type="GO" id="GO:0005509">
    <property type="term" value="F:calcium ion binding"/>
    <property type="evidence" value="ECO:0007669"/>
    <property type="project" value="InterPro"/>
</dbReference>
<keyword evidence="1" id="KW-0479">Metal-binding</keyword>
<evidence type="ECO:0000256" key="1">
    <source>
        <dbReference type="ARBA" id="ARBA00022723"/>
    </source>
</evidence>
<evidence type="ECO:0000256" key="3">
    <source>
        <dbReference type="ARBA" id="ARBA00022837"/>
    </source>
</evidence>
<dbReference type="PANTHER" id="PTHR45942">
    <property type="entry name" value="PROTEIN PHOSPATASE 3 REGULATORY SUBUNIT B ALPHA ISOFORM TYPE 1"/>
    <property type="match status" value="1"/>
</dbReference>
<dbReference type="GeneID" id="14889972"/>
<dbReference type="Proteomes" id="UP000014680">
    <property type="component" value="Unassembled WGS sequence"/>
</dbReference>
<dbReference type="Pfam" id="PF13202">
    <property type="entry name" value="EF-hand_5"/>
    <property type="match status" value="1"/>
</dbReference>
<dbReference type="InterPro" id="IPR018247">
    <property type="entry name" value="EF_Hand_1_Ca_BS"/>
</dbReference>
<dbReference type="OrthoDB" id="26525at2759"/>
<feature type="domain" description="EF-hand" evidence="4">
    <location>
        <begin position="243"/>
        <end position="273"/>
    </location>
</feature>
<gene>
    <name evidence="5" type="ORF">EIN_280710</name>
</gene>
<dbReference type="Gene3D" id="1.10.238.10">
    <property type="entry name" value="EF-hand"/>
    <property type="match status" value="2"/>
</dbReference>
<organism evidence="5 6">
    <name type="scientific">Entamoeba invadens IP1</name>
    <dbReference type="NCBI Taxonomy" id="370355"/>
    <lineage>
        <taxon>Eukaryota</taxon>
        <taxon>Amoebozoa</taxon>
        <taxon>Evosea</taxon>
        <taxon>Archamoebae</taxon>
        <taxon>Mastigamoebida</taxon>
        <taxon>Entamoebidae</taxon>
        <taxon>Entamoeba</taxon>
    </lineage>
</organism>
<dbReference type="InterPro" id="IPR011992">
    <property type="entry name" value="EF-hand-dom_pair"/>
</dbReference>
<dbReference type="PROSITE" id="PS00018">
    <property type="entry name" value="EF_HAND_1"/>
    <property type="match status" value="3"/>
</dbReference>
<name>A0A0A1U7U6_ENTIV</name>
<dbReference type="EMBL" id="KB206481">
    <property type="protein sequence ID" value="ELP91004.1"/>
    <property type="molecule type" value="Genomic_DNA"/>
</dbReference>
<keyword evidence="3" id="KW-0106">Calcium</keyword>
<feature type="domain" description="EF-hand" evidence="4">
    <location>
        <begin position="83"/>
        <end position="110"/>
    </location>
</feature>
<dbReference type="VEuPathDB" id="AmoebaDB:EIN_280710"/>
<reference evidence="5 6" key="1">
    <citation type="submission" date="2012-10" db="EMBL/GenBank/DDBJ databases">
        <authorList>
            <person name="Zafar N."/>
            <person name="Inman J."/>
            <person name="Hall N."/>
            <person name="Lorenzi H."/>
            <person name="Caler E."/>
        </authorList>
    </citation>
    <scope>NUCLEOTIDE SEQUENCE [LARGE SCALE GENOMIC DNA]</scope>
    <source>
        <strain evidence="5 6">IP1</strain>
    </source>
</reference>
<dbReference type="Pfam" id="PF13833">
    <property type="entry name" value="EF-hand_8"/>
    <property type="match status" value="1"/>
</dbReference>
<proteinExistence type="predicted"/>
<evidence type="ECO:0000313" key="5">
    <source>
        <dbReference type="EMBL" id="ELP91004.1"/>
    </source>
</evidence>
<accession>A0A0A1U7U6</accession>
<dbReference type="AlphaFoldDB" id="A0A0A1U7U6"/>
<dbReference type="SMART" id="SM00054">
    <property type="entry name" value="EFh"/>
    <property type="match status" value="3"/>
</dbReference>
<protein>
    <recommendedName>
        <fullName evidence="4">EF-hand domain-containing protein</fullName>
    </recommendedName>
</protein>